<comment type="similarity">
    <text evidence="5">Belongs to the binding-protein-dependent transport system permease family.</text>
</comment>
<reference evidence="8" key="1">
    <citation type="submission" date="2021-01" db="EMBL/GenBank/DDBJ databases">
        <title>Whole genome shotgun sequence of Catellatospora methionotrophica NBRC 14553.</title>
        <authorList>
            <person name="Komaki H."/>
            <person name="Tamura T."/>
        </authorList>
    </citation>
    <scope>NUCLEOTIDE SEQUENCE</scope>
    <source>
        <strain evidence="8">NBRC 14553</strain>
    </source>
</reference>
<dbReference type="EMBL" id="BONJ01000001">
    <property type="protein sequence ID" value="GIG11994.1"/>
    <property type="molecule type" value="Genomic_DNA"/>
</dbReference>
<gene>
    <name evidence="8" type="ORF">Cme02nite_03260</name>
</gene>
<dbReference type="GO" id="GO:0055085">
    <property type="term" value="P:transmembrane transport"/>
    <property type="evidence" value="ECO:0007669"/>
    <property type="project" value="InterPro"/>
</dbReference>
<dbReference type="Proteomes" id="UP000660339">
    <property type="component" value="Unassembled WGS sequence"/>
</dbReference>
<feature type="transmembrane region" description="Helical" evidence="5">
    <location>
        <begin position="176"/>
        <end position="201"/>
    </location>
</feature>
<keyword evidence="9" id="KW-1185">Reference proteome</keyword>
<organism evidence="8 9">
    <name type="scientific">Catellatospora methionotrophica</name>
    <dbReference type="NCBI Taxonomy" id="121620"/>
    <lineage>
        <taxon>Bacteria</taxon>
        <taxon>Bacillati</taxon>
        <taxon>Actinomycetota</taxon>
        <taxon>Actinomycetes</taxon>
        <taxon>Micromonosporales</taxon>
        <taxon>Micromonosporaceae</taxon>
        <taxon>Catellatospora</taxon>
    </lineage>
</organism>
<dbReference type="InterPro" id="IPR035906">
    <property type="entry name" value="MetI-like_sf"/>
</dbReference>
<keyword evidence="5" id="KW-0813">Transport</keyword>
<name>A0A8J3LAA1_9ACTN</name>
<dbReference type="Pfam" id="PF00528">
    <property type="entry name" value="BPD_transp_1"/>
    <property type="match status" value="1"/>
</dbReference>
<dbReference type="SUPFAM" id="SSF161098">
    <property type="entry name" value="MetI-like"/>
    <property type="match status" value="1"/>
</dbReference>
<comment type="caution">
    <text evidence="8">The sequence shown here is derived from an EMBL/GenBank/DDBJ whole genome shotgun (WGS) entry which is preliminary data.</text>
</comment>
<dbReference type="RefSeq" id="WP_166380437.1">
    <property type="nucleotide sequence ID" value="NZ_BAAATT010000011.1"/>
</dbReference>
<feature type="domain" description="ABC transmembrane type-1" evidence="7">
    <location>
        <begin position="174"/>
        <end position="371"/>
    </location>
</feature>
<evidence type="ECO:0000259" key="7">
    <source>
        <dbReference type="PROSITE" id="PS50928"/>
    </source>
</evidence>
<dbReference type="PANTHER" id="PTHR43839">
    <property type="entry name" value="OPPC IN A BINDING PROTEIN-DEPENDENT TRANSPORT SYSTEM"/>
    <property type="match status" value="1"/>
</dbReference>
<protein>
    <submittedName>
        <fullName evidence="8">Peptide ABC transporter permease</fullName>
    </submittedName>
</protein>
<dbReference type="PANTHER" id="PTHR43839:SF3">
    <property type="entry name" value="OLIGOPEPTIDE ABC TRANSPORTER, PERMEASE PROTEIN"/>
    <property type="match status" value="1"/>
</dbReference>
<feature type="transmembrane region" description="Helical" evidence="5">
    <location>
        <begin position="240"/>
        <end position="259"/>
    </location>
</feature>
<evidence type="ECO:0000313" key="9">
    <source>
        <dbReference type="Proteomes" id="UP000660339"/>
    </source>
</evidence>
<evidence type="ECO:0000256" key="1">
    <source>
        <dbReference type="ARBA" id="ARBA00004141"/>
    </source>
</evidence>
<dbReference type="PROSITE" id="PS50928">
    <property type="entry name" value="ABC_TM1"/>
    <property type="match status" value="1"/>
</dbReference>
<feature type="transmembrane region" description="Helical" evidence="5">
    <location>
        <begin position="294"/>
        <end position="313"/>
    </location>
</feature>
<keyword evidence="4 5" id="KW-0472">Membrane</keyword>
<feature type="region of interest" description="Disordered" evidence="6">
    <location>
        <begin position="1"/>
        <end position="25"/>
    </location>
</feature>
<proteinExistence type="inferred from homology"/>
<dbReference type="Gene3D" id="1.10.3720.10">
    <property type="entry name" value="MetI-like"/>
    <property type="match status" value="1"/>
</dbReference>
<evidence type="ECO:0000313" key="8">
    <source>
        <dbReference type="EMBL" id="GIG11994.1"/>
    </source>
</evidence>
<feature type="transmembrane region" description="Helical" evidence="5">
    <location>
        <begin position="349"/>
        <end position="370"/>
    </location>
</feature>
<dbReference type="InterPro" id="IPR000515">
    <property type="entry name" value="MetI-like"/>
</dbReference>
<dbReference type="InterPro" id="IPR025966">
    <property type="entry name" value="OppC_N"/>
</dbReference>
<evidence type="ECO:0000256" key="2">
    <source>
        <dbReference type="ARBA" id="ARBA00022692"/>
    </source>
</evidence>
<sequence length="383" mass="42115">MTVTIPDGTPPRTEPVTMSATDPRRRDQASQWRLVWWRFRKHKLAMAGAIVLATVYLLAIFADFVAPSTLDQYDTRYTYAAPQTVHVYDDGDWGFYTHPYTMQRDPDTFEEKFAVDESTKIALGFFVHGKPYEMFGFIASDIHLFGPVHAGDPFYPLGANAQGQDVLSRVLHGARISMSIGLIGVLLSLLLGLLLGGISGYYGGAVDTVIQRVIEFLTSIPTIPLWMGLAAAVPPTWSSVQTYLAITVILSLLAWTDLARQVRGRFLAMRHEDFVTASILDGAGPMRVMWRHMLPSFTSHIIASVTLAVPAMILAETTLSFLGLGLQYPAVSWGVLLQEAQNLRAITTAPWLVLAPGIAVVVAVLSFNFVGDGLRDAADPYRQ</sequence>
<dbReference type="AlphaFoldDB" id="A0A8J3LAA1"/>
<feature type="transmembrane region" description="Helical" evidence="5">
    <location>
        <begin position="44"/>
        <end position="66"/>
    </location>
</feature>
<comment type="subcellular location">
    <subcellularLocation>
        <location evidence="5">Cell membrane</location>
        <topology evidence="5">Multi-pass membrane protein</topology>
    </subcellularLocation>
    <subcellularLocation>
        <location evidence="1">Membrane</location>
        <topology evidence="1">Multi-pass membrane protein</topology>
    </subcellularLocation>
</comment>
<evidence type="ECO:0000256" key="4">
    <source>
        <dbReference type="ARBA" id="ARBA00023136"/>
    </source>
</evidence>
<accession>A0A8J3LAA1</accession>
<keyword evidence="2 5" id="KW-0812">Transmembrane</keyword>
<evidence type="ECO:0000256" key="6">
    <source>
        <dbReference type="SAM" id="MobiDB-lite"/>
    </source>
</evidence>
<evidence type="ECO:0000256" key="5">
    <source>
        <dbReference type="RuleBase" id="RU363032"/>
    </source>
</evidence>
<keyword evidence="3 5" id="KW-1133">Transmembrane helix</keyword>
<dbReference type="CDD" id="cd06261">
    <property type="entry name" value="TM_PBP2"/>
    <property type="match status" value="1"/>
</dbReference>
<evidence type="ECO:0000256" key="3">
    <source>
        <dbReference type="ARBA" id="ARBA00022989"/>
    </source>
</evidence>
<dbReference type="GO" id="GO:0005886">
    <property type="term" value="C:plasma membrane"/>
    <property type="evidence" value="ECO:0007669"/>
    <property type="project" value="UniProtKB-SubCell"/>
</dbReference>
<dbReference type="Pfam" id="PF12911">
    <property type="entry name" value="OppC_N"/>
    <property type="match status" value="1"/>
</dbReference>